<keyword evidence="2" id="KW-0808">Transferase</keyword>
<protein>
    <submittedName>
        <fullName evidence="2">Type 11 methyltransferase</fullName>
    </submittedName>
</protein>
<gene>
    <name evidence="2" type="ORF">X474_07425</name>
</gene>
<dbReference type="EMBL" id="AZAC01000009">
    <property type="protein sequence ID" value="KIX14691.1"/>
    <property type="molecule type" value="Genomic_DNA"/>
</dbReference>
<dbReference type="STRING" id="1429043.X474_07425"/>
<dbReference type="InterPro" id="IPR013216">
    <property type="entry name" value="Methyltransf_11"/>
</dbReference>
<dbReference type="InterPro" id="IPR050508">
    <property type="entry name" value="Methyltransf_Superfamily"/>
</dbReference>
<dbReference type="PANTHER" id="PTHR42912">
    <property type="entry name" value="METHYLTRANSFERASE"/>
    <property type="match status" value="1"/>
</dbReference>
<dbReference type="PANTHER" id="PTHR42912:SF80">
    <property type="entry name" value="METHYLTRANSFERASE DOMAIN-CONTAINING PROTEIN"/>
    <property type="match status" value="1"/>
</dbReference>
<evidence type="ECO:0000313" key="2">
    <source>
        <dbReference type="EMBL" id="KIX14691.1"/>
    </source>
</evidence>
<dbReference type="AlphaFoldDB" id="A0A0D2JG39"/>
<evidence type="ECO:0000313" key="3">
    <source>
        <dbReference type="Proteomes" id="UP000032233"/>
    </source>
</evidence>
<accession>A0A0D2JG39</accession>
<dbReference type="CDD" id="cd02440">
    <property type="entry name" value="AdoMet_MTases"/>
    <property type="match status" value="1"/>
</dbReference>
<dbReference type="SUPFAM" id="SSF53335">
    <property type="entry name" value="S-adenosyl-L-methionine-dependent methyltransferases"/>
    <property type="match status" value="1"/>
</dbReference>
<evidence type="ECO:0000259" key="1">
    <source>
        <dbReference type="Pfam" id="PF08241"/>
    </source>
</evidence>
<dbReference type="GO" id="GO:0032259">
    <property type="term" value="P:methylation"/>
    <property type="evidence" value="ECO:0007669"/>
    <property type="project" value="UniProtKB-KW"/>
</dbReference>
<dbReference type="RefSeq" id="WP_044347665.1">
    <property type="nucleotide sequence ID" value="NZ_AZAC01000009.1"/>
</dbReference>
<sequence>MPKTTAFDKHTEAYDKWFEDNEASFRSELDTIRRLIPKGRADGLEVGMGTGQFAGPLGIKTGLEPSEKMALKARAQGITVYSGVAEKMPFPDASFDYLLFVTVICFLDDVFNSFKEAHRVLRPGGCVIVAFIDRQSEMGRQYNAKKGKSRFYKDAAFFSSQEVIDLLERAGFEIKKAKQTLIPGSPNNTIRDGYGQGAFVVIKAMA</sequence>
<dbReference type="InterPro" id="IPR029063">
    <property type="entry name" value="SAM-dependent_MTases_sf"/>
</dbReference>
<dbReference type="GO" id="GO:0008757">
    <property type="term" value="F:S-adenosylmethionine-dependent methyltransferase activity"/>
    <property type="evidence" value="ECO:0007669"/>
    <property type="project" value="InterPro"/>
</dbReference>
<comment type="caution">
    <text evidence="2">The sequence shown here is derived from an EMBL/GenBank/DDBJ whole genome shotgun (WGS) entry which is preliminary data.</text>
</comment>
<dbReference type="InParanoid" id="A0A0D2JG39"/>
<dbReference type="Gene3D" id="3.40.50.150">
    <property type="entry name" value="Vaccinia Virus protein VP39"/>
    <property type="match status" value="1"/>
</dbReference>
<dbReference type="Proteomes" id="UP000032233">
    <property type="component" value="Unassembled WGS sequence"/>
</dbReference>
<reference evidence="2 3" key="1">
    <citation type="submission" date="2013-11" db="EMBL/GenBank/DDBJ databases">
        <title>Metagenomic analysis of a methanogenic consortium involved in long chain n-alkane degradation.</title>
        <authorList>
            <person name="Davidova I.A."/>
            <person name="Callaghan A.V."/>
            <person name="Wawrik B."/>
            <person name="Pruitt S."/>
            <person name="Marks C."/>
            <person name="Duncan K.E."/>
            <person name="Suflita J.M."/>
        </authorList>
    </citation>
    <scope>NUCLEOTIDE SEQUENCE [LARGE SCALE GENOMIC DNA]</scope>
    <source>
        <strain evidence="2 3">SPR</strain>
    </source>
</reference>
<name>A0A0D2JG39_9BACT</name>
<dbReference type="Pfam" id="PF08241">
    <property type="entry name" value="Methyltransf_11"/>
    <property type="match status" value="1"/>
</dbReference>
<keyword evidence="3" id="KW-1185">Reference proteome</keyword>
<proteinExistence type="predicted"/>
<feature type="domain" description="Methyltransferase type 11" evidence="1">
    <location>
        <begin position="44"/>
        <end position="128"/>
    </location>
</feature>
<keyword evidence="2" id="KW-0489">Methyltransferase</keyword>
<organism evidence="2 3">
    <name type="scientific">Dethiosulfatarculus sandiegensis</name>
    <dbReference type="NCBI Taxonomy" id="1429043"/>
    <lineage>
        <taxon>Bacteria</taxon>
        <taxon>Pseudomonadati</taxon>
        <taxon>Thermodesulfobacteriota</taxon>
        <taxon>Desulfarculia</taxon>
        <taxon>Desulfarculales</taxon>
        <taxon>Desulfarculaceae</taxon>
        <taxon>Dethiosulfatarculus</taxon>
    </lineage>
</organism>
<dbReference type="OrthoDB" id="529208at2"/>